<dbReference type="Proteomes" id="UP000828048">
    <property type="component" value="Chromosome 9"/>
</dbReference>
<protein>
    <submittedName>
        <fullName evidence="1">Uncharacterized protein</fullName>
    </submittedName>
</protein>
<proteinExistence type="predicted"/>
<dbReference type="EMBL" id="CM037159">
    <property type="protein sequence ID" value="KAH7866911.1"/>
    <property type="molecule type" value="Genomic_DNA"/>
</dbReference>
<keyword evidence="2" id="KW-1185">Reference proteome</keyword>
<evidence type="ECO:0000313" key="2">
    <source>
        <dbReference type="Proteomes" id="UP000828048"/>
    </source>
</evidence>
<organism evidence="1 2">
    <name type="scientific">Vaccinium darrowii</name>
    <dbReference type="NCBI Taxonomy" id="229202"/>
    <lineage>
        <taxon>Eukaryota</taxon>
        <taxon>Viridiplantae</taxon>
        <taxon>Streptophyta</taxon>
        <taxon>Embryophyta</taxon>
        <taxon>Tracheophyta</taxon>
        <taxon>Spermatophyta</taxon>
        <taxon>Magnoliopsida</taxon>
        <taxon>eudicotyledons</taxon>
        <taxon>Gunneridae</taxon>
        <taxon>Pentapetalae</taxon>
        <taxon>asterids</taxon>
        <taxon>Ericales</taxon>
        <taxon>Ericaceae</taxon>
        <taxon>Vaccinioideae</taxon>
        <taxon>Vaccinieae</taxon>
        <taxon>Vaccinium</taxon>
    </lineage>
</organism>
<accession>A0ACB7ZLP1</accession>
<gene>
    <name evidence="1" type="ORF">Vadar_026580</name>
</gene>
<comment type="caution">
    <text evidence="1">The sequence shown here is derived from an EMBL/GenBank/DDBJ whole genome shotgun (WGS) entry which is preliminary data.</text>
</comment>
<reference evidence="1 2" key="1">
    <citation type="journal article" date="2021" name="Hortic Res">
        <title>High-quality reference genome and annotation aids understanding of berry development for evergreen blueberry (Vaccinium darrowii).</title>
        <authorList>
            <person name="Yu J."/>
            <person name="Hulse-Kemp A.M."/>
            <person name="Babiker E."/>
            <person name="Staton M."/>
        </authorList>
    </citation>
    <scope>NUCLEOTIDE SEQUENCE [LARGE SCALE GENOMIC DNA]</scope>
    <source>
        <strain evidence="2">cv. NJ 8807/NJ 8810</strain>
        <tissue evidence="1">Young leaf</tissue>
    </source>
</reference>
<evidence type="ECO:0000313" key="1">
    <source>
        <dbReference type="EMBL" id="KAH7866911.1"/>
    </source>
</evidence>
<name>A0ACB7ZLP1_9ERIC</name>
<sequence>MITGKNCLQILHVLLIVVLQYFNPALALSSSGIRDAKTIRCIERERQALLKFKEALIIDYDDGFGRLSSWGSTKEEDCYKWEGVHCSNHNSTTSHVTMLDLRTPYAYLPLRGKISPSLLELQHLRYLDLSANDFDEISIPKFIGSLNRLRYLNLARSAFSGSIPHQFSNLSNLRYLDLHNNHMLNTENLEWLSPLSLLTHLDLSGVLIFNATGWVQSISNLPLLKELHLSECSLANIALFSSFRFNSSVSLSIVDLSYNSLSSSIYNWLFNFSSSLAYIDLRGTS</sequence>